<accession>A0A0R1KEC0</accession>
<keyword evidence="1" id="KW-0812">Transmembrane</keyword>
<dbReference type="AlphaFoldDB" id="A0A0R1KEC0"/>
<name>A0A0R1KEC0_9LACO</name>
<dbReference type="Proteomes" id="UP000051515">
    <property type="component" value="Unassembled WGS sequence"/>
</dbReference>
<organism evidence="2 3">
    <name type="scientific">Companilactobacillus bobalius DSM 19674</name>
    <dbReference type="NCBI Taxonomy" id="1423788"/>
    <lineage>
        <taxon>Bacteria</taxon>
        <taxon>Bacillati</taxon>
        <taxon>Bacillota</taxon>
        <taxon>Bacilli</taxon>
        <taxon>Lactobacillales</taxon>
        <taxon>Lactobacillaceae</taxon>
        <taxon>Companilactobacillus</taxon>
        <taxon>Companilactobacillus bobalius</taxon>
    </lineage>
</organism>
<proteinExistence type="predicted"/>
<evidence type="ECO:0000256" key="1">
    <source>
        <dbReference type="SAM" id="Phobius"/>
    </source>
</evidence>
<dbReference type="STRING" id="1423788.FC78_GL000744"/>
<dbReference type="EMBL" id="AZDY01000042">
    <property type="protein sequence ID" value="KRK81691.1"/>
    <property type="molecule type" value="Genomic_DNA"/>
</dbReference>
<sequence>MYILKKLNKKYIKWIIILVLIVMIVVSYALNLGKIKDKTVDGIAQITIPFSLIVNPKNIDEDIAPKAISLNDGDMTKNKQQALNILSTINDDYHSTDELSFLSNDQEKALLKRINKKPHRYITNMTILNFGKDTHGKYVTISCNRYDDTKTIVSYRYRIYHKGDSITSAKYLNTQSNKYPPQYLLEDIDMGKAGVDQAKSFTQRLKTAIINSNLTATNANDPGNFNQISINLGLNPDKSNAGLFKLARNANSRVSNFAIVGYQISDIPRYTRVYLKQLSKDNTYYYTLTYSRNSSRFINFQKGIISTDTQNK</sequence>
<keyword evidence="3" id="KW-1185">Reference proteome</keyword>
<keyword evidence="1" id="KW-1133">Transmembrane helix</keyword>
<evidence type="ECO:0000313" key="3">
    <source>
        <dbReference type="Proteomes" id="UP000051515"/>
    </source>
</evidence>
<reference evidence="2 3" key="1">
    <citation type="journal article" date="2015" name="Genome Announc.">
        <title>Expanding the biotechnology potential of lactobacilli through comparative genomics of 213 strains and associated genera.</title>
        <authorList>
            <person name="Sun Z."/>
            <person name="Harris H.M."/>
            <person name="McCann A."/>
            <person name="Guo C."/>
            <person name="Argimon S."/>
            <person name="Zhang W."/>
            <person name="Yang X."/>
            <person name="Jeffery I.B."/>
            <person name="Cooney J.C."/>
            <person name="Kagawa T.F."/>
            <person name="Liu W."/>
            <person name="Song Y."/>
            <person name="Salvetti E."/>
            <person name="Wrobel A."/>
            <person name="Rasinkangas P."/>
            <person name="Parkhill J."/>
            <person name="Rea M.C."/>
            <person name="O'Sullivan O."/>
            <person name="Ritari J."/>
            <person name="Douillard F.P."/>
            <person name="Paul Ross R."/>
            <person name="Yang R."/>
            <person name="Briner A.E."/>
            <person name="Felis G.E."/>
            <person name="de Vos W.M."/>
            <person name="Barrangou R."/>
            <person name="Klaenhammer T.R."/>
            <person name="Caufield P.W."/>
            <person name="Cui Y."/>
            <person name="Zhang H."/>
            <person name="O'Toole P.W."/>
        </authorList>
    </citation>
    <scope>NUCLEOTIDE SEQUENCE [LARGE SCALE GENOMIC DNA]</scope>
    <source>
        <strain evidence="2 3">DSM 19674</strain>
    </source>
</reference>
<keyword evidence="1" id="KW-0472">Membrane</keyword>
<evidence type="ECO:0000313" key="2">
    <source>
        <dbReference type="EMBL" id="KRK81691.1"/>
    </source>
</evidence>
<protein>
    <submittedName>
        <fullName evidence="2">Uncharacterized protein</fullName>
    </submittedName>
</protein>
<dbReference type="PATRIC" id="fig|1423788.3.peg.758"/>
<comment type="caution">
    <text evidence="2">The sequence shown here is derived from an EMBL/GenBank/DDBJ whole genome shotgun (WGS) entry which is preliminary data.</text>
</comment>
<feature type="transmembrane region" description="Helical" evidence="1">
    <location>
        <begin position="12"/>
        <end position="30"/>
    </location>
</feature>
<gene>
    <name evidence="2" type="ORF">FC78_GL000744</name>
</gene>